<feature type="transmembrane region" description="Helical" evidence="7">
    <location>
        <begin position="265"/>
        <end position="286"/>
    </location>
</feature>
<dbReference type="Gene3D" id="1.20.1250.20">
    <property type="entry name" value="MFS general substrate transporter like domains"/>
    <property type="match status" value="1"/>
</dbReference>
<evidence type="ECO:0000259" key="8">
    <source>
        <dbReference type="PROSITE" id="PS50850"/>
    </source>
</evidence>
<feature type="transmembrane region" description="Helical" evidence="7">
    <location>
        <begin position="170"/>
        <end position="189"/>
    </location>
</feature>
<gene>
    <name evidence="9" type="ORF">PBLR_11840</name>
</gene>
<name>A0A383R8Z1_PAEAL</name>
<evidence type="ECO:0000313" key="10">
    <source>
        <dbReference type="Proteomes" id="UP000304148"/>
    </source>
</evidence>
<dbReference type="GO" id="GO:0005886">
    <property type="term" value="C:plasma membrane"/>
    <property type="evidence" value="ECO:0007669"/>
    <property type="project" value="UniProtKB-SubCell"/>
</dbReference>
<dbReference type="InterPro" id="IPR036259">
    <property type="entry name" value="MFS_trans_sf"/>
</dbReference>
<feature type="transmembrane region" description="Helical" evidence="7">
    <location>
        <begin position="104"/>
        <end position="123"/>
    </location>
</feature>
<keyword evidence="6 7" id="KW-0472">Membrane</keyword>
<accession>A0A383R8Z1</accession>
<feature type="transmembrane region" description="Helical" evidence="7">
    <location>
        <begin position="396"/>
        <end position="423"/>
    </location>
</feature>
<organism evidence="9 10">
    <name type="scientific">Paenibacillus alvei</name>
    <name type="common">Bacillus alvei</name>
    <dbReference type="NCBI Taxonomy" id="44250"/>
    <lineage>
        <taxon>Bacteria</taxon>
        <taxon>Bacillati</taxon>
        <taxon>Bacillota</taxon>
        <taxon>Bacilli</taxon>
        <taxon>Bacillales</taxon>
        <taxon>Paenibacillaceae</taxon>
        <taxon>Paenibacillus</taxon>
    </lineage>
</organism>
<feature type="transmembrane region" description="Helical" evidence="7">
    <location>
        <begin position="293"/>
        <end position="310"/>
    </location>
</feature>
<dbReference type="SUPFAM" id="SSF103473">
    <property type="entry name" value="MFS general substrate transporter"/>
    <property type="match status" value="1"/>
</dbReference>
<feature type="transmembrane region" description="Helical" evidence="7">
    <location>
        <begin position="353"/>
        <end position="376"/>
    </location>
</feature>
<dbReference type="PROSITE" id="PS50850">
    <property type="entry name" value="MFS"/>
    <property type="match status" value="1"/>
</dbReference>
<evidence type="ECO:0000313" key="9">
    <source>
        <dbReference type="EMBL" id="SYX83418.1"/>
    </source>
</evidence>
<protein>
    <recommendedName>
        <fullName evidence="8">Major facilitator superfamily (MFS) profile domain-containing protein</fullName>
    </recommendedName>
</protein>
<dbReference type="RefSeq" id="WP_138185516.1">
    <property type="nucleotide sequence ID" value="NZ_LS992241.1"/>
</dbReference>
<dbReference type="PANTHER" id="PTHR43266">
    <property type="entry name" value="MACROLIDE-EFFLUX PROTEIN"/>
    <property type="match status" value="1"/>
</dbReference>
<keyword evidence="2" id="KW-0813">Transport</keyword>
<dbReference type="Pfam" id="PF07690">
    <property type="entry name" value="MFS_1"/>
    <property type="match status" value="1"/>
</dbReference>
<feature type="transmembrane region" description="Helical" evidence="7">
    <location>
        <begin position="12"/>
        <end position="38"/>
    </location>
</feature>
<evidence type="ECO:0000256" key="4">
    <source>
        <dbReference type="ARBA" id="ARBA00022692"/>
    </source>
</evidence>
<dbReference type="GO" id="GO:0022857">
    <property type="term" value="F:transmembrane transporter activity"/>
    <property type="evidence" value="ECO:0007669"/>
    <property type="project" value="InterPro"/>
</dbReference>
<feature type="domain" description="Major facilitator superfamily (MFS) profile" evidence="8">
    <location>
        <begin position="11"/>
        <end position="429"/>
    </location>
</feature>
<sequence length="441" mass="48108">MDTLQQKLFSKFLLVWFGQLISNIGSGLTAFTLGILVLQQTQSPTSYAMVIFCSFMPSLLLKPVGGVLADRFDRRLMMILGDAGSAFGLIFILAFVLMGSLEVWHIYVGASISSIFGALHNPAYKASVTDFVSEEKYTQASGLMQLASTSQFLVSPVLAGILITIMDIKYILVIDILSFIIAALLVVWVRSNRVVAEQAEHQNHHVEEQVKLSFWRELKEGMRTINANKGIVVLITLTSVLCFYIGFLQTLLAPMMLNFTDPKTYGISLSVCASGLLVSSLLISIFGGIKKHVATMTVCLVFVGLFYSFIGVSTNVYVIVVSGFLFFFALAFVQTSLEVLIRQNIDNTVQGRVWSLISVATQLGYPIAYVLSGVLAEHVFNPLLVEGGLLATSVGSIIGIGPGRGIGFMFIVFGILIAFLSFVTGRTKVIKELESNAVDEK</sequence>
<evidence type="ECO:0000256" key="5">
    <source>
        <dbReference type="ARBA" id="ARBA00022989"/>
    </source>
</evidence>
<dbReference type="AlphaFoldDB" id="A0A383R8Z1"/>
<evidence type="ECO:0000256" key="6">
    <source>
        <dbReference type="ARBA" id="ARBA00023136"/>
    </source>
</evidence>
<dbReference type="InterPro" id="IPR020846">
    <property type="entry name" value="MFS_dom"/>
</dbReference>
<comment type="subcellular location">
    <subcellularLocation>
        <location evidence="1">Cell membrane</location>
        <topology evidence="1">Multi-pass membrane protein</topology>
    </subcellularLocation>
</comment>
<dbReference type="Proteomes" id="UP000304148">
    <property type="component" value="Chromosome"/>
</dbReference>
<feature type="transmembrane region" description="Helical" evidence="7">
    <location>
        <begin position="44"/>
        <end position="64"/>
    </location>
</feature>
<dbReference type="CDD" id="cd06173">
    <property type="entry name" value="MFS_MefA_like"/>
    <property type="match status" value="1"/>
</dbReference>
<keyword evidence="4 7" id="KW-0812">Transmembrane</keyword>
<reference evidence="10" key="1">
    <citation type="submission" date="2018-08" db="EMBL/GenBank/DDBJ databases">
        <authorList>
            <person name="Chevrot R."/>
        </authorList>
    </citation>
    <scope>NUCLEOTIDE SEQUENCE [LARGE SCALE GENOMIC DNA]</scope>
</reference>
<feature type="transmembrane region" description="Helical" evidence="7">
    <location>
        <begin position="316"/>
        <end position="341"/>
    </location>
</feature>
<evidence type="ECO:0000256" key="2">
    <source>
        <dbReference type="ARBA" id="ARBA00022448"/>
    </source>
</evidence>
<keyword evidence="3" id="KW-1003">Cell membrane</keyword>
<feature type="transmembrane region" description="Helical" evidence="7">
    <location>
        <begin position="231"/>
        <end position="253"/>
    </location>
</feature>
<proteinExistence type="predicted"/>
<dbReference type="InterPro" id="IPR011701">
    <property type="entry name" value="MFS"/>
</dbReference>
<dbReference type="PANTHER" id="PTHR43266:SF2">
    <property type="entry name" value="MAJOR FACILITATOR SUPERFAMILY (MFS) PROFILE DOMAIN-CONTAINING PROTEIN"/>
    <property type="match status" value="1"/>
</dbReference>
<dbReference type="EMBL" id="LS992241">
    <property type="protein sequence ID" value="SYX83418.1"/>
    <property type="molecule type" value="Genomic_DNA"/>
</dbReference>
<feature type="transmembrane region" description="Helical" evidence="7">
    <location>
        <begin position="143"/>
        <end position="164"/>
    </location>
</feature>
<keyword evidence="5 7" id="KW-1133">Transmembrane helix</keyword>
<feature type="transmembrane region" description="Helical" evidence="7">
    <location>
        <begin position="76"/>
        <end position="98"/>
    </location>
</feature>
<evidence type="ECO:0000256" key="3">
    <source>
        <dbReference type="ARBA" id="ARBA00022475"/>
    </source>
</evidence>
<evidence type="ECO:0000256" key="1">
    <source>
        <dbReference type="ARBA" id="ARBA00004651"/>
    </source>
</evidence>
<evidence type="ECO:0000256" key="7">
    <source>
        <dbReference type="SAM" id="Phobius"/>
    </source>
</evidence>